<feature type="compositionally biased region" description="Acidic residues" evidence="1">
    <location>
        <begin position="205"/>
        <end position="270"/>
    </location>
</feature>
<dbReference type="EMBL" id="HBKN01034348">
    <property type="protein sequence ID" value="CAE2320203.1"/>
    <property type="molecule type" value="Transcribed_RNA"/>
</dbReference>
<gene>
    <name evidence="3" type="ORF">GTHE00462_LOCUS26769</name>
</gene>
<evidence type="ECO:0000256" key="2">
    <source>
        <dbReference type="SAM" id="SignalP"/>
    </source>
</evidence>
<dbReference type="AlphaFoldDB" id="A0A7S4P0Z5"/>
<keyword evidence="2" id="KW-0732">Signal</keyword>
<evidence type="ECO:0000256" key="1">
    <source>
        <dbReference type="SAM" id="MobiDB-lite"/>
    </source>
</evidence>
<accession>A0A7S4P0Z5</accession>
<name>A0A7S4P0Z5_GUITH</name>
<protein>
    <submittedName>
        <fullName evidence="3">Uncharacterized protein</fullName>
    </submittedName>
</protein>
<sequence>MSLCSSFSLICFACVEPAEIDRSEKILMRRCRKQADGSCVEQKVAISPGRGNGKRHGHAMNLKSGWQEKLVGYPTVPLGEDGLIEALDAQVICIDEDNLVCCTRSLAPCSSCRHLQEPDQAESLPVNAHELPAPMEDDGEEVDALPHASDMSGEEARGDMIIWRRNDVGCPSDITIDEWKEYCLNPKAPKFLQAIDARRMRKEDNENEDEDDDDEDDDVDDDNDSENGEEESEDGASDDDDDDDDDDDEEEEEEEEEQAISADNVEDDESSSSSSAADSPDKKKQKTS</sequence>
<reference evidence="3" key="1">
    <citation type="submission" date="2021-01" db="EMBL/GenBank/DDBJ databases">
        <authorList>
            <person name="Corre E."/>
            <person name="Pelletier E."/>
            <person name="Niang G."/>
            <person name="Scheremetjew M."/>
            <person name="Finn R."/>
            <person name="Kale V."/>
            <person name="Holt S."/>
            <person name="Cochrane G."/>
            <person name="Meng A."/>
            <person name="Brown T."/>
            <person name="Cohen L."/>
        </authorList>
    </citation>
    <scope>NUCLEOTIDE SEQUENCE</scope>
    <source>
        <strain evidence="3">CCMP 2712</strain>
    </source>
</reference>
<feature type="signal peptide" evidence="2">
    <location>
        <begin position="1"/>
        <end position="17"/>
    </location>
</feature>
<proteinExistence type="predicted"/>
<organism evidence="3">
    <name type="scientific">Guillardia theta</name>
    <name type="common">Cryptophyte</name>
    <name type="synonym">Cryptomonas phi</name>
    <dbReference type="NCBI Taxonomy" id="55529"/>
    <lineage>
        <taxon>Eukaryota</taxon>
        <taxon>Cryptophyceae</taxon>
        <taxon>Pyrenomonadales</taxon>
        <taxon>Geminigeraceae</taxon>
        <taxon>Guillardia</taxon>
    </lineage>
</organism>
<evidence type="ECO:0000313" key="3">
    <source>
        <dbReference type="EMBL" id="CAE2320203.1"/>
    </source>
</evidence>
<feature type="chain" id="PRO_5031236531" evidence="2">
    <location>
        <begin position="18"/>
        <end position="288"/>
    </location>
</feature>
<feature type="region of interest" description="Disordered" evidence="1">
    <location>
        <begin position="201"/>
        <end position="288"/>
    </location>
</feature>
<feature type="region of interest" description="Disordered" evidence="1">
    <location>
        <begin position="131"/>
        <end position="154"/>
    </location>
</feature>